<comment type="caution">
    <text evidence="9">The sequence shown here is derived from an EMBL/GenBank/DDBJ whole genome shotgun (WGS) entry which is preliminary data.</text>
</comment>
<reference evidence="9" key="2">
    <citation type="submission" date="2023-06" db="EMBL/GenBank/DDBJ databases">
        <authorList>
            <consortium name="Lawrence Berkeley National Laboratory"/>
            <person name="Mondo S.J."/>
            <person name="Hensen N."/>
            <person name="Bonometti L."/>
            <person name="Westerberg I."/>
            <person name="Brannstrom I.O."/>
            <person name="Guillou S."/>
            <person name="Cros-Aarteil S."/>
            <person name="Calhoun S."/>
            <person name="Haridas S."/>
            <person name="Kuo A."/>
            <person name="Pangilinan J."/>
            <person name="Riley R."/>
            <person name="Labutti K."/>
            <person name="Andreopoulos B."/>
            <person name="Lipzen A."/>
            <person name="Chen C."/>
            <person name="Yanf M."/>
            <person name="Daum C."/>
            <person name="Ng V."/>
            <person name="Clum A."/>
            <person name="Steindorff A."/>
            <person name="Ohm R."/>
            <person name="Martin F."/>
            <person name="Silar P."/>
            <person name="Natvig D."/>
            <person name="Lalanne C."/>
            <person name="Gautier V."/>
            <person name="Ament-Velasquez S.L."/>
            <person name="Kruys A."/>
            <person name="Hutchinson M.I."/>
            <person name="Powell A.J."/>
            <person name="Barry K."/>
            <person name="Miller A.N."/>
            <person name="Grigoriev I.V."/>
            <person name="Debuchy R."/>
            <person name="Gladieux P."/>
            <person name="Thoren M.H."/>
            <person name="Johannesson H."/>
        </authorList>
    </citation>
    <scope>NUCLEOTIDE SEQUENCE</scope>
    <source>
        <strain evidence="9">CBS 333.67</strain>
    </source>
</reference>
<sequence>MATSSPDPARDGESRVGMIIAVLVVASVVSTLVVLLRCYSRAIVLRNFGLDDTIIVPAQILTIASAVAIGLAEAKWGLGRHAWTMPKEHIITYMKASRRSNWFFYISIIVYNVAVCMTKISILLQYRRIFSSTWLRHLIIIGLVFLTCWGVTLCFLLPLVCIPVAAFWDPDVEGFCLDNVTVWYVMAGVNIATDIALFCMPIPVISTLRLPKRQKALLFFVFTLGIFPCAVSIYRIKTLREAAKTRDATWHNVNAAIFSFLELSVGVITVCLPTLRPVLRRAWPQAFGHALRSYTNGDSEEGGDSTGGSPSRNPLRREESRASAAAATKTTTLRRSDTDSTEGLRFDHPISSRLEHDIEFGDMSPSEHNPGARRYNVKEWHPELEHTANTASEPPPPPADSGGLPRIPTPAVLAARKGSLATVEEDWGREVEREMGAVG</sequence>
<evidence type="ECO:0000259" key="8">
    <source>
        <dbReference type="Pfam" id="PF20684"/>
    </source>
</evidence>
<accession>A0AAJ0M485</accession>
<feature type="compositionally biased region" description="Basic and acidic residues" evidence="6">
    <location>
        <begin position="334"/>
        <end position="359"/>
    </location>
</feature>
<proteinExistence type="inferred from homology"/>
<dbReference type="InterPro" id="IPR052337">
    <property type="entry name" value="SAT4-like"/>
</dbReference>
<evidence type="ECO:0000313" key="9">
    <source>
        <dbReference type="EMBL" id="KAK3308461.1"/>
    </source>
</evidence>
<feature type="transmembrane region" description="Helical" evidence="7">
    <location>
        <begin position="138"/>
        <end position="168"/>
    </location>
</feature>
<evidence type="ECO:0000256" key="6">
    <source>
        <dbReference type="SAM" id="MobiDB-lite"/>
    </source>
</evidence>
<keyword evidence="3 7" id="KW-1133">Transmembrane helix</keyword>
<feature type="transmembrane region" description="Helical" evidence="7">
    <location>
        <begin position="16"/>
        <end position="36"/>
    </location>
</feature>
<evidence type="ECO:0000256" key="5">
    <source>
        <dbReference type="ARBA" id="ARBA00038359"/>
    </source>
</evidence>
<comment type="subcellular location">
    <subcellularLocation>
        <location evidence="1">Membrane</location>
        <topology evidence="1">Multi-pass membrane protein</topology>
    </subcellularLocation>
</comment>
<name>A0AAJ0M485_9PEZI</name>
<dbReference type="AlphaFoldDB" id="A0AAJ0M485"/>
<dbReference type="PANTHER" id="PTHR33048:SF47">
    <property type="entry name" value="INTEGRAL MEMBRANE PROTEIN-RELATED"/>
    <property type="match status" value="1"/>
</dbReference>
<gene>
    <name evidence="9" type="ORF">B0T15DRAFT_392688</name>
</gene>
<dbReference type="InterPro" id="IPR049326">
    <property type="entry name" value="Rhodopsin_dom_fungi"/>
</dbReference>
<evidence type="ECO:0000256" key="2">
    <source>
        <dbReference type="ARBA" id="ARBA00022692"/>
    </source>
</evidence>
<feature type="transmembrane region" description="Helical" evidence="7">
    <location>
        <begin position="256"/>
        <end position="275"/>
    </location>
</feature>
<dbReference type="EMBL" id="JAUDZG010000002">
    <property type="protein sequence ID" value="KAK3308461.1"/>
    <property type="molecule type" value="Genomic_DNA"/>
</dbReference>
<feature type="transmembrane region" description="Helical" evidence="7">
    <location>
        <begin position="216"/>
        <end position="236"/>
    </location>
</feature>
<feature type="compositionally biased region" description="Basic and acidic residues" evidence="6">
    <location>
        <begin position="426"/>
        <end position="439"/>
    </location>
</feature>
<reference evidence="9" key="1">
    <citation type="journal article" date="2023" name="Mol. Phylogenet. Evol.">
        <title>Genome-scale phylogeny and comparative genomics of the fungal order Sordariales.</title>
        <authorList>
            <person name="Hensen N."/>
            <person name="Bonometti L."/>
            <person name="Westerberg I."/>
            <person name="Brannstrom I.O."/>
            <person name="Guillou S."/>
            <person name="Cros-Aarteil S."/>
            <person name="Calhoun S."/>
            <person name="Haridas S."/>
            <person name="Kuo A."/>
            <person name="Mondo S."/>
            <person name="Pangilinan J."/>
            <person name="Riley R."/>
            <person name="LaButti K."/>
            <person name="Andreopoulos B."/>
            <person name="Lipzen A."/>
            <person name="Chen C."/>
            <person name="Yan M."/>
            <person name="Daum C."/>
            <person name="Ng V."/>
            <person name="Clum A."/>
            <person name="Steindorff A."/>
            <person name="Ohm R.A."/>
            <person name="Martin F."/>
            <person name="Silar P."/>
            <person name="Natvig D.O."/>
            <person name="Lalanne C."/>
            <person name="Gautier V."/>
            <person name="Ament-Velasquez S.L."/>
            <person name="Kruys A."/>
            <person name="Hutchinson M.I."/>
            <person name="Powell A.J."/>
            <person name="Barry K."/>
            <person name="Miller A.N."/>
            <person name="Grigoriev I.V."/>
            <person name="Debuchy R."/>
            <person name="Gladieux P."/>
            <person name="Hiltunen Thoren M."/>
            <person name="Johannesson H."/>
        </authorList>
    </citation>
    <scope>NUCLEOTIDE SEQUENCE</scope>
    <source>
        <strain evidence="9">CBS 333.67</strain>
    </source>
</reference>
<evidence type="ECO:0000313" key="10">
    <source>
        <dbReference type="Proteomes" id="UP001273166"/>
    </source>
</evidence>
<keyword evidence="2 7" id="KW-0812">Transmembrane</keyword>
<dbReference type="Pfam" id="PF20684">
    <property type="entry name" value="Fung_rhodopsin"/>
    <property type="match status" value="1"/>
</dbReference>
<keyword evidence="4 7" id="KW-0472">Membrane</keyword>
<feature type="region of interest" description="Disordered" evidence="6">
    <location>
        <begin position="386"/>
        <end position="439"/>
    </location>
</feature>
<feature type="transmembrane region" description="Helical" evidence="7">
    <location>
        <begin position="102"/>
        <end position="126"/>
    </location>
</feature>
<feature type="domain" description="Rhodopsin" evidence="8">
    <location>
        <begin position="36"/>
        <end position="281"/>
    </location>
</feature>
<evidence type="ECO:0000256" key="4">
    <source>
        <dbReference type="ARBA" id="ARBA00023136"/>
    </source>
</evidence>
<dbReference type="GO" id="GO:0016020">
    <property type="term" value="C:membrane"/>
    <property type="evidence" value="ECO:0007669"/>
    <property type="project" value="UniProtKB-SubCell"/>
</dbReference>
<organism evidence="9 10">
    <name type="scientific">Chaetomium strumarium</name>
    <dbReference type="NCBI Taxonomy" id="1170767"/>
    <lineage>
        <taxon>Eukaryota</taxon>
        <taxon>Fungi</taxon>
        <taxon>Dikarya</taxon>
        <taxon>Ascomycota</taxon>
        <taxon>Pezizomycotina</taxon>
        <taxon>Sordariomycetes</taxon>
        <taxon>Sordariomycetidae</taxon>
        <taxon>Sordariales</taxon>
        <taxon>Chaetomiaceae</taxon>
        <taxon>Chaetomium</taxon>
    </lineage>
</organism>
<keyword evidence="10" id="KW-1185">Reference proteome</keyword>
<dbReference type="Proteomes" id="UP001273166">
    <property type="component" value="Unassembled WGS sequence"/>
</dbReference>
<dbReference type="PANTHER" id="PTHR33048">
    <property type="entry name" value="PTH11-LIKE INTEGRAL MEMBRANE PROTEIN (AFU_ORTHOLOGUE AFUA_5G11245)"/>
    <property type="match status" value="1"/>
</dbReference>
<evidence type="ECO:0000256" key="7">
    <source>
        <dbReference type="SAM" id="Phobius"/>
    </source>
</evidence>
<feature type="region of interest" description="Disordered" evidence="6">
    <location>
        <begin position="294"/>
        <end position="373"/>
    </location>
</feature>
<feature type="transmembrane region" description="Helical" evidence="7">
    <location>
        <begin position="180"/>
        <end position="204"/>
    </location>
</feature>
<dbReference type="RefSeq" id="XP_062724241.1">
    <property type="nucleotide sequence ID" value="XM_062864650.1"/>
</dbReference>
<comment type="similarity">
    <text evidence="5">Belongs to the SAT4 family.</text>
</comment>
<protein>
    <recommendedName>
        <fullName evidence="8">Rhodopsin domain-containing protein</fullName>
    </recommendedName>
</protein>
<evidence type="ECO:0000256" key="3">
    <source>
        <dbReference type="ARBA" id="ARBA00022989"/>
    </source>
</evidence>
<feature type="compositionally biased region" description="Low complexity" evidence="6">
    <location>
        <begin position="322"/>
        <end position="333"/>
    </location>
</feature>
<dbReference type="GeneID" id="87883479"/>
<evidence type="ECO:0000256" key="1">
    <source>
        <dbReference type="ARBA" id="ARBA00004141"/>
    </source>
</evidence>